<protein>
    <submittedName>
        <fullName evidence="1">Uncharacterized protein</fullName>
    </submittedName>
</protein>
<keyword evidence="2" id="KW-1185">Reference proteome</keyword>
<evidence type="ECO:0000313" key="2">
    <source>
        <dbReference type="Proteomes" id="UP001162992"/>
    </source>
</evidence>
<comment type="caution">
    <text evidence="1">The sequence shown here is derived from an EMBL/GenBank/DDBJ whole genome shotgun (WGS) entry which is preliminary data.</text>
</comment>
<organism evidence="1 2">
    <name type="scientific">Diphasiastrum complanatum</name>
    <name type="common">Issler's clubmoss</name>
    <name type="synonym">Lycopodium complanatum</name>
    <dbReference type="NCBI Taxonomy" id="34168"/>
    <lineage>
        <taxon>Eukaryota</taxon>
        <taxon>Viridiplantae</taxon>
        <taxon>Streptophyta</taxon>
        <taxon>Embryophyta</taxon>
        <taxon>Tracheophyta</taxon>
        <taxon>Lycopodiopsida</taxon>
        <taxon>Lycopodiales</taxon>
        <taxon>Lycopodiaceae</taxon>
        <taxon>Lycopodioideae</taxon>
        <taxon>Diphasiastrum</taxon>
    </lineage>
</organism>
<evidence type="ECO:0000313" key="1">
    <source>
        <dbReference type="EMBL" id="KAJ7546700.1"/>
    </source>
</evidence>
<dbReference type="Proteomes" id="UP001162992">
    <property type="component" value="Chromosome 8"/>
</dbReference>
<dbReference type="EMBL" id="CM055099">
    <property type="protein sequence ID" value="KAJ7546700.1"/>
    <property type="molecule type" value="Genomic_DNA"/>
</dbReference>
<sequence>MKATDTSLAFGTQAGHVMPSKTKYIHNIFHHLRWQTRTRTVAPEDTASDSSFCISDTVRCESDHQISFESREQEEASPYDYWGFKENSTVIGNGDHKDVKVQFENVNPNKNSTGEKRLPNGDFYAGSWYGNLPEGTGKYLWSDGCMYEGEWDRGKKTGNGKISWPSGATYEGDFMCGCMHGTGTYTGVDGTTYRGDWSMNVKHGHGRKRYANGDVYEGSWKEGFQEGYGRYCWANGNDYIGDWKGGLMTGKGELRWANGDNFEGQWLEGLENGHGIYIWADGSCYVGTWNKGQKDGKGTFYPTGRMYSGADVTCSQSCSIEKSGDLLPDEPGRSEYRSSSDFEFHLTRSPQRTSSISSSEKIYVDELERRGCLENAIESTVERDDVKVSSSAEESLFDGVTLYAVEREYAQGVLINEIVKECTSTLVSKNASKSQYRQSKECKRPGETIIKGHRSYDLMLNLQLGIRYTVGKITPFPKIEIGPIDFRPHARLCMKFPKTGSALTPPHHSGDFTWKDYCPLVFRHLREMFKIDAADYMLSICGSDALRELSSPGKSGSVFYLSHDDRFMIKTMRRSEVKVLLRMLPNYYNHVRTYANTLITKFFGLHQIKPHGGRKVRFVVMGNMFCTELNIHRRYDLKGSSQGRSTDKVEIDENTTLKDLDLDFNFHLEPSWRESLINPSGKMLYARLYGSVNFGFAISSMLGTIAIPHSLFDFIYIYQIECDCQFLEMEGIVDYSLLLGLHFRAPHNPAVFSPMTSYEPDLKFADSTCSDRMIESADMEEDWMNKGSLVLISHASGPNLSMVGPHVRGSPLKAGGAGGEEVDLLLPGTARLRIQLGVNMPARADRRLRRRECYQLEDEFYCEVYDVVLYLGIIDILQEYDITKRVEHAYKSLQFDPHSISAVEPKLYAKRFLDFMQSVFSAS</sequence>
<accession>A0ACC2CXM8</accession>
<reference evidence="2" key="1">
    <citation type="journal article" date="2024" name="Proc. Natl. Acad. Sci. U.S.A.">
        <title>Extraordinary preservation of gene collinearity over three hundred million years revealed in homosporous lycophytes.</title>
        <authorList>
            <person name="Li C."/>
            <person name="Wickell D."/>
            <person name="Kuo L.Y."/>
            <person name="Chen X."/>
            <person name="Nie B."/>
            <person name="Liao X."/>
            <person name="Peng D."/>
            <person name="Ji J."/>
            <person name="Jenkins J."/>
            <person name="Williams M."/>
            <person name="Shu S."/>
            <person name="Plott C."/>
            <person name="Barry K."/>
            <person name="Rajasekar S."/>
            <person name="Grimwood J."/>
            <person name="Han X."/>
            <person name="Sun S."/>
            <person name="Hou Z."/>
            <person name="He W."/>
            <person name="Dai G."/>
            <person name="Sun C."/>
            <person name="Schmutz J."/>
            <person name="Leebens-Mack J.H."/>
            <person name="Li F.W."/>
            <person name="Wang L."/>
        </authorList>
    </citation>
    <scope>NUCLEOTIDE SEQUENCE [LARGE SCALE GENOMIC DNA]</scope>
    <source>
        <strain evidence="2">cv. PW_Plant_1</strain>
    </source>
</reference>
<proteinExistence type="predicted"/>
<name>A0ACC2CXM8_DIPCM</name>
<gene>
    <name evidence="1" type="ORF">O6H91_08G050800</name>
</gene>